<sequence>MGHFKRPMHRYLSMRWLSCWAILLVTSFLMHPGASASASELVIYSGRKESAIKPVVELFERETGIKVALKVGKTSGLANEIIQERGRPRADIFIATEAGVCEILAREGLLQSYASPGARAIPAEHKSVRGQWTGISGRARVIIYNKNLVKDGDIPNSILDLTEARWKGKIAIAGTRERTTLSWLSALVQVMGEAKAKAYIDKLLENGLQVLPDNSDVWRGVGSGEFAVGLTNSPNYHLALQANLPVGVVYPDQGQRGMGVLVNPNAVAIVKGSNNLNQARRFVDFLLSKPAQELLVKQAFEIPLLPGIDPGAVRPLSGFKVLQIPQERLADLEERTLTLFPGL</sequence>
<name>A0A564ZEI0_9BACT</name>
<accession>A0A564ZEI0</accession>
<keyword evidence="7" id="KW-0406">Ion transport</keyword>
<dbReference type="InterPro" id="IPR006061">
    <property type="entry name" value="SBP_1_CS"/>
</dbReference>
<dbReference type="Pfam" id="PF13343">
    <property type="entry name" value="SBP_bac_6"/>
    <property type="match status" value="1"/>
</dbReference>
<evidence type="ECO:0000256" key="3">
    <source>
        <dbReference type="ARBA" id="ARBA00022496"/>
    </source>
</evidence>
<dbReference type="GO" id="GO:0006826">
    <property type="term" value="P:iron ion transport"/>
    <property type="evidence" value="ECO:0007669"/>
    <property type="project" value="UniProtKB-KW"/>
</dbReference>
<keyword evidence="2" id="KW-0813">Transport</keyword>
<evidence type="ECO:0000256" key="6">
    <source>
        <dbReference type="ARBA" id="ARBA00023004"/>
    </source>
</evidence>
<evidence type="ECO:0000256" key="5">
    <source>
        <dbReference type="ARBA" id="ARBA00022729"/>
    </source>
</evidence>
<dbReference type="AlphaFoldDB" id="A0A564ZEI0"/>
<dbReference type="SUPFAM" id="SSF53850">
    <property type="entry name" value="Periplasmic binding protein-like II"/>
    <property type="match status" value="1"/>
</dbReference>
<dbReference type="Proteomes" id="UP000334340">
    <property type="component" value="Unassembled WGS sequence"/>
</dbReference>
<reference evidence="8 9" key="1">
    <citation type="submission" date="2019-07" db="EMBL/GenBank/DDBJ databases">
        <authorList>
            <person name="Cremers G."/>
        </authorList>
    </citation>
    <scope>NUCLEOTIDE SEQUENCE [LARGE SCALE GENOMIC DNA]</scope>
</reference>
<evidence type="ECO:0000313" key="8">
    <source>
        <dbReference type="EMBL" id="VUZ83725.1"/>
    </source>
</evidence>
<dbReference type="InterPro" id="IPR026045">
    <property type="entry name" value="Ferric-bd"/>
</dbReference>
<dbReference type="GO" id="GO:0055085">
    <property type="term" value="P:transmembrane transport"/>
    <property type="evidence" value="ECO:0007669"/>
    <property type="project" value="InterPro"/>
</dbReference>
<dbReference type="PROSITE" id="PS01037">
    <property type="entry name" value="SBP_BACTERIAL_1"/>
    <property type="match status" value="1"/>
</dbReference>
<evidence type="ECO:0000256" key="2">
    <source>
        <dbReference type="ARBA" id="ARBA00022448"/>
    </source>
</evidence>
<dbReference type="Gene3D" id="3.40.190.10">
    <property type="entry name" value="Periplasmic binding protein-like II"/>
    <property type="match status" value="2"/>
</dbReference>
<gene>
    <name evidence="8" type="ORF">MELA_00078</name>
</gene>
<comment type="similarity">
    <text evidence="1">Belongs to the bacterial solute-binding protein 1 family.</text>
</comment>
<protein>
    <submittedName>
        <fullName evidence="8">Iron(III) ABC transporter iron (III)-binding protein</fullName>
    </submittedName>
</protein>
<dbReference type="EMBL" id="CABIKM010000001">
    <property type="protein sequence ID" value="VUZ83725.1"/>
    <property type="molecule type" value="Genomic_DNA"/>
</dbReference>
<keyword evidence="9" id="KW-1185">Reference proteome</keyword>
<evidence type="ECO:0000256" key="4">
    <source>
        <dbReference type="ARBA" id="ARBA00022723"/>
    </source>
</evidence>
<evidence type="ECO:0000256" key="7">
    <source>
        <dbReference type="ARBA" id="ARBA00023065"/>
    </source>
</evidence>
<keyword evidence="6" id="KW-0408">Iron</keyword>
<keyword evidence="5" id="KW-0732">Signal</keyword>
<dbReference type="PANTHER" id="PTHR30006">
    <property type="entry name" value="THIAMINE-BINDING PERIPLASMIC PROTEIN-RELATED"/>
    <property type="match status" value="1"/>
</dbReference>
<evidence type="ECO:0000313" key="9">
    <source>
        <dbReference type="Proteomes" id="UP000334340"/>
    </source>
</evidence>
<keyword evidence="3" id="KW-0410">Iron transport</keyword>
<proteinExistence type="inferred from homology"/>
<dbReference type="GO" id="GO:0030288">
    <property type="term" value="C:outer membrane-bounded periplasmic space"/>
    <property type="evidence" value="ECO:0007669"/>
    <property type="project" value="TreeGrafter"/>
</dbReference>
<organism evidence="8 9">
    <name type="scientific">Candidatus Methylomirabilis lanthanidiphila</name>
    <dbReference type="NCBI Taxonomy" id="2211376"/>
    <lineage>
        <taxon>Bacteria</taxon>
        <taxon>Candidatus Methylomirabilota</taxon>
        <taxon>Candidatus Methylomirabilia</taxon>
        <taxon>Candidatus Methylomirabilales</taxon>
        <taxon>Candidatus Methylomirabilaceae</taxon>
        <taxon>Candidatus Methylomirabilis</taxon>
    </lineage>
</organism>
<dbReference type="PIRSF" id="PIRSF002825">
    <property type="entry name" value="CfbpA"/>
    <property type="match status" value="1"/>
</dbReference>
<evidence type="ECO:0000256" key="1">
    <source>
        <dbReference type="ARBA" id="ARBA00008520"/>
    </source>
</evidence>
<dbReference type="PANTHER" id="PTHR30006:SF15">
    <property type="entry name" value="IRON-UTILIZATION PERIPLASMIC PROTEIN"/>
    <property type="match status" value="1"/>
</dbReference>
<keyword evidence="4" id="KW-0479">Metal-binding</keyword>
<dbReference type="GO" id="GO:0046872">
    <property type="term" value="F:metal ion binding"/>
    <property type="evidence" value="ECO:0007669"/>
    <property type="project" value="UniProtKB-KW"/>
</dbReference>